<dbReference type="AlphaFoldDB" id="A0AAV1V2Y4"/>
<name>A0AAV1V2Y4_9STRA</name>
<dbReference type="Proteomes" id="UP001162060">
    <property type="component" value="Unassembled WGS sequence"/>
</dbReference>
<protein>
    <submittedName>
        <fullName evidence="1">Uncharacterized protein</fullName>
    </submittedName>
</protein>
<evidence type="ECO:0000313" key="2">
    <source>
        <dbReference type="Proteomes" id="UP001162060"/>
    </source>
</evidence>
<proteinExistence type="predicted"/>
<evidence type="ECO:0000313" key="1">
    <source>
        <dbReference type="EMBL" id="CAK7940961.1"/>
    </source>
</evidence>
<reference evidence="1" key="1">
    <citation type="submission" date="2024-01" db="EMBL/GenBank/DDBJ databases">
        <authorList>
            <person name="Webb A."/>
        </authorList>
    </citation>
    <scope>NUCLEOTIDE SEQUENCE</scope>
    <source>
        <strain evidence="1">Pm1</strain>
    </source>
</reference>
<gene>
    <name evidence="1" type="ORF">PM001_LOCUS26111</name>
</gene>
<accession>A0AAV1V2Y4</accession>
<dbReference type="EMBL" id="CAKLBY020000259">
    <property type="protein sequence ID" value="CAK7940961.1"/>
    <property type="molecule type" value="Genomic_DNA"/>
</dbReference>
<organism evidence="1 2">
    <name type="scientific">Peronospora matthiolae</name>
    <dbReference type="NCBI Taxonomy" id="2874970"/>
    <lineage>
        <taxon>Eukaryota</taxon>
        <taxon>Sar</taxon>
        <taxon>Stramenopiles</taxon>
        <taxon>Oomycota</taxon>
        <taxon>Peronosporomycetes</taxon>
        <taxon>Peronosporales</taxon>
        <taxon>Peronosporaceae</taxon>
        <taxon>Peronospora</taxon>
    </lineage>
</organism>
<comment type="caution">
    <text evidence="1">The sequence shown here is derived from an EMBL/GenBank/DDBJ whole genome shotgun (WGS) entry which is preliminary data.</text>
</comment>
<sequence length="156" mass="17475">MNEEMIRVDGMAKTQQDACSEDPLAQLVGFKCLFFDPVASAVMWIRDGAQLDDSTNPQRGRASYQLHVYQRPVFKGLWVILSMLLTLAKTTSSVELPAEPTIWMRTWLPCCEPRQQVDQVGTDRELDSRDARAAGLTHRARVAQVDPAGRRIGSLT</sequence>